<organism evidence="2 3">
    <name type="scientific">Cynara cardunculus var. scolymus</name>
    <name type="common">Globe artichoke</name>
    <name type="synonym">Cynara scolymus</name>
    <dbReference type="NCBI Taxonomy" id="59895"/>
    <lineage>
        <taxon>Eukaryota</taxon>
        <taxon>Viridiplantae</taxon>
        <taxon>Streptophyta</taxon>
        <taxon>Embryophyta</taxon>
        <taxon>Tracheophyta</taxon>
        <taxon>Spermatophyta</taxon>
        <taxon>Magnoliopsida</taxon>
        <taxon>eudicotyledons</taxon>
        <taxon>Gunneridae</taxon>
        <taxon>Pentapetalae</taxon>
        <taxon>asterids</taxon>
        <taxon>campanulids</taxon>
        <taxon>Asterales</taxon>
        <taxon>Asteraceae</taxon>
        <taxon>Carduoideae</taxon>
        <taxon>Cardueae</taxon>
        <taxon>Carduinae</taxon>
        <taxon>Cynara</taxon>
    </lineage>
</organism>
<keyword evidence="3" id="KW-1185">Reference proteome</keyword>
<dbReference type="EMBL" id="LEKV01001289">
    <property type="protein sequence ID" value="KVI08109.1"/>
    <property type="molecule type" value="Genomic_DNA"/>
</dbReference>
<dbReference type="Pfam" id="PF03732">
    <property type="entry name" value="Retrotrans_gag"/>
    <property type="match status" value="1"/>
</dbReference>
<dbReference type="Proteomes" id="UP000243975">
    <property type="component" value="Unassembled WGS sequence"/>
</dbReference>
<reference evidence="2 3" key="1">
    <citation type="journal article" date="2016" name="Sci. Rep.">
        <title>The genome sequence of the outbreeding globe artichoke constructed de novo incorporating a phase-aware low-pass sequencing strategy of F1 progeny.</title>
        <authorList>
            <person name="Scaglione D."/>
            <person name="Reyes-Chin-Wo S."/>
            <person name="Acquadro A."/>
            <person name="Froenicke L."/>
            <person name="Portis E."/>
            <person name="Beitel C."/>
            <person name="Tirone M."/>
            <person name="Mauro R."/>
            <person name="Lo Monaco A."/>
            <person name="Mauromicale G."/>
            <person name="Faccioli P."/>
            <person name="Cattivelli L."/>
            <person name="Rieseberg L."/>
            <person name="Michelmore R."/>
            <person name="Lanteri S."/>
        </authorList>
    </citation>
    <scope>NUCLEOTIDE SEQUENCE [LARGE SCALE GENOMIC DNA]</scope>
    <source>
        <strain evidence="2">2C</strain>
    </source>
</reference>
<evidence type="ECO:0000313" key="3">
    <source>
        <dbReference type="Proteomes" id="UP000243975"/>
    </source>
</evidence>
<feature type="domain" description="Retrotransposon gag" evidence="1">
    <location>
        <begin position="56"/>
        <end position="133"/>
    </location>
</feature>
<gene>
    <name evidence="2" type="ORF">Ccrd_013522</name>
</gene>
<dbReference type="InterPro" id="IPR005162">
    <property type="entry name" value="Retrotrans_gag_dom"/>
</dbReference>
<evidence type="ECO:0000259" key="1">
    <source>
        <dbReference type="Pfam" id="PF03732"/>
    </source>
</evidence>
<protein>
    <submittedName>
        <fullName evidence="2">Retrotransposon gag protein</fullName>
    </submittedName>
</protein>
<name>A0A103YFF6_CYNCS</name>
<sequence length="184" mass="21214">MELFHELRTPFLEEIKTSRVGQKHHSDAGVVDEVVDATLQLFASIVQHLLQQEQSPPALLLRNVDWHDFVINLMARFKDETGINVVEQFNELQQHDSLEVYTDEFENLRSIMLHNNHALPDPYILDSFLGVLRPAVKPFVRAFKPTSIARAVEIARLQEESLVLLIQTQKLINPCHQNPSKKYL</sequence>
<dbReference type="Gramene" id="KVI08109">
    <property type="protein sequence ID" value="KVI08109"/>
    <property type="gene ID" value="Ccrd_013522"/>
</dbReference>
<accession>A0A103YFF6</accession>
<comment type="caution">
    <text evidence="2">The sequence shown here is derived from an EMBL/GenBank/DDBJ whole genome shotgun (WGS) entry which is preliminary data.</text>
</comment>
<dbReference type="AlphaFoldDB" id="A0A103YFF6"/>
<proteinExistence type="predicted"/>
<evidence type="ECO:0000313" key="2">
    <source>
        <dbReference type="EMBL" id="KVI08109.1"/>
    </source>
</evidence>